<dbReference type="EMBL" id="JBFXLS010000083">
    <property type="protein sequence ID" value="KAL2818530.1"/>
    <property type="molecule type" value="Genomic_DNA"/>
</dbReference>
<dbReference type="Pfam" id="PF24476">
    <property type="entry name" value="DUF7580"/>
    <property type="match status" value="1"/>
</dbReference>
<evidence type="ECO:0008006" key="6">
    <source>
        <dbReference type="Google" id="ProtNLM"/>
    </source>
</evidence>
<comment type="caution">
    <text evidence="4">The sequence shown here is derived from an EMBL/GenBank/DDBJ whole genome shotgun (WGS) entry which is preliminary data.</text>
</comment>
<keyword evidence="5" id="KW-1185">Reference proteome</keyword>
<gene>
    <name evidence="4" type="ORF">BDW59DRAFT_175150</name>
</gene>
<dbReference type="Proteomes" id="UP001610335">
    <property type="component" value="Unassembled WGS sequence"/>
</dbReference>
<dbReference type="PANTHER" id="PTHR46082:SF6">
    <property type="entry name" value="AAA+ ATPASE DOMAIN-CONTAINING PROTEIN-RELATED"/>
    <property type="match status" value="1"/>
</dbReference>
<feature type="region of interest" description="Disordered" evidence="1">
    <location>
        <begin position="560"/>
        <end position="584"/>
    </location>
</feature>
<dbReference type="InterPro" id="IPR053137">
    <property type="entry name" value="NLR-like"/>
</dbReference>
<dbReference type="SUPFAM" id="SSF53167">
    <property type="entry name" value="Purine and uridine phosphorylases"/>
    <property type="match status" value="1"/>
</dbReference>
<protein>
    <recommendedName>
        <fullName evidence="6">Nucleoside phosphorylase domain-containing protein</fullName>
    </recommendedName>
</protein>
<dbReference type="PANTHER" id="PTHR46082">
    <property type="entry name" value="ATP/GTP-BINDING PROTEIN-RELATED"/>
    <property type="match status" value="1"/>
</dbReference>
<dbReference type="Gene3D" id="3.40.50.1580">
    <property type="entry name" value="Nucleoside phosphorylase domain"/>
    <property type="match status" value="1"/>
</dbReference>
<evidence type="ECO:0000313" key="5">
    <source>
        <dbReference type="Proteomes" id="UP001610335"/>
    </source>
</evidence>
<reference evidence="4 5" key="1">
    <citation type="submission" date="2024-07" db="EMBL/GenBank/DDBJ databases">
        <title>Section-level genome sequencing and comparative genomics of Aspergillus sections Usti and Cavernicolus.</title>
        <authorList>
            <consortium name="Lawrence Berkeley National Laboratory"/>
            <person name="Nybo J.L."/>
            <person name="Vesth T.C."/>
            <person name="Theobald S."/>
            <person name="Frisvad J.C."/>
            <person name="Larsen T.O."/>
            <person name="Kjaerboelling I."/>
            <person name="Rothschild-Mancinelli K."/>
            <person name="Lyhne E.K."/>
            <person name="Kogle M.E."/>
            <person name="Barry K."/>
            <person name="Clum A."/>
            <person name="Na H."/>
            <person name="Ledsgaard L."/>
            <person name="Lin J."/>
            <person name="Lipzen A."/>
            <person name="Kuo A."/>
            <person name="Riley R."/>
            <person name="Mondo S."/>
            <person name="LaButti K."/>
            <person name="Haridas S."/>
            <person name="Pangalinan J."/>
            <person name="Salamov A.A."/>
            <person name="Simmons B.A."/>
            <person name="Magnuson J.K."/>
            <person name="Chen J."/>
            <person name="Drula E."/>
            <person name="Henrissat B."/>
            <person name="Wiebenga A."/>
            <person name="Lubbers R.J."/>
            <person name="Gomes A.C."/>
            <person name="Makela M.R."/>
            <person name="Stajich J."/>
            <person name="Grigoriev I.V."/>
            <person name="Mortensen U.H."/>
            <person name="De vries R.P."/>
            <person name="Baker S.E."/>
            <person name="Andersen M.R."/>
        </authorList>
    </citation>
    <scope>NUCLEOTIDE SEQUENCE [LARGE SCALE GENOMIC DNA]</scope>
    <source>
        <strain evidence="4 5">CBS 600.67</strain>
    </source>
</reference>
<feature type="domain" description="Nucleoside phosphorylase" evidence="2">
    <location>
        <begin position="593"/>
        <end position="908"/>
    </location>
</feature>
<dbReference type="InterPro" id="IPR000845">
    <property type="entry name" value="Nucleoside_phosphorylase_d"/>
</dbReference>
<proteinExistence type="predicted"/>
<evidence type="ECO:0000313" key="4">
    <source>
        <dbReference type="EMBL" id="KAL2818530.1"/>
    </source>
</evidence>
<evidence type="ECO:0000256" key="1">
    <source>
        <dbReference type="SAM" id="MobiDB-lite"/>
    </source>
</evidence>
<feature type="domain" description="DUF7580" evidence="3">
    <location>
        <begin position="212"/>
        <end position="403"/>
    </location>
</feature>
<organism evidence="4 5">
    <name type="scientific">Aspergillus cavernicola</name>
    <dbReference type="NCBI Taxonomy" id="176166"/>
    <lineage>
        <taxon>Eukaryota</taxon>
        <taxon>Fungi</taxon>
        <taxon>Dikarya</taxon>
        <taxon>Ascomycota</taxon>
        <taxon>Pezizomycotina</taxon>
        <taxon>Eurotiomycetes</taxon>
        <taxon>Eurotiomycetidae</taxon>
        <taxon>Eurotiales</taxon>
        <taxon>Aspergillaceae</taxon>
        <taxon>Aspergillus</taxon>
        <taxon>Aspergillus subgen. Nidulantes</taxon>
    </lineage>
</organism>
<evidence type="ECO:0000259" key="3">
    <source>
        <dbReference type="Pfam" id="PF24476"/>
    </source>
</evidence>
<accession>A0ABR4HST4</accession>
<name>A0ABR4HST4_9EURO</name>
<dbReference type="InterPro" id="IPR056002">
    <property type="entry name" value="DUF7580"/>
</dbReference>
<sequence length="912" mass="102568">MQLLFDVSQPEGTQTLDLVDLVADVAVALGEALKDPVPLYRGLKRSFALLVAEIRNIELPGESISSSRFRQSLERIAESLNHALRSDYVQAKYQQMVERETKTGFHFPFFQSWATPSITNPQETLEKWNGFPYPDVGMLHELVGSQLREEIRIVDLLSDDRQLVERLKKSLKDWNKLTDQLYAGEIDNCDDNFVDNDHQEPFIKESAFCGETSIRHLARSLYHILHDNWPCRVEDHEHSGKLGHCVSAKFRLDPEWGSRDPDPTRDSFFVLLTGSNIVQECRVCLHTCTVTDEESTLVCLVDHEDSRVVCLHLVKDENNRLWGQTLGQPPETLQPDEEYIEKSLRNLLDIVKPTYAAKRVLGVILARSILHLLNSPWIPQSFSIDDISLFCRLDNDRPYPFFSKVFLSTDFKTEIELGDDLAELYSQPSFAKLRNRPFELAKGLLQECRLRFHESGLLRAVKFCTDRTSFLRFANTNVDSLFANQEFDLVKGAKWTWDEVKWLERAKFDDEGVCKIITKLGNNNEKVHQDNQVNEIESDAQLNAVIDSYLPSAVGRPSSTLSLRLPTGGESQERHGTVTRPPSVPASRDDFEVAIICALPLEANAVLSLFDHLWDDDPSFRGRDSNDPNFYTLGTIGSRNVVLAHPPGMGKAMSATVAACCAMSFKNVKLGLVVGVCGGIPIKTNREEILLGDVLMSKGVIQYDFGRQFSDGFRRKIDVEDLLGRPNARISSSLAKLQTQVHRNKFEEQITGVLSDTGGQELYPGENEDRLFPSGYPHRHQAAQDCSVCANCRRHTDAICDIARQSTCEDIGCDVTQLVQRRRRNQQNNPTVHIGLFASGDSVVKSAVHRDKIGEEAGVIAFEMEGAGAWDAIPCVIIKGVCDYADSHKNKLWQEYAAATAAACAKAFVHQW</sequence>
<evidence type="ECO:0000259" key="2">
    <source>
        <dbReference type="Pfam" id="PF01048"/>
    </source>
</evidence>
<dbReference type="Pfam" id="PF01048">
    <property type="entry name" value="PNP_UDP_1"/>
    <property type="match status" value="1"/>
</dbReference>
<dbReference type="InterPro" id="IPR035994">
    <property type="entry name" value="Nucleoside_phosphorylase_sf"/>
</dbReference>